<accession>X1TYJ6</accession>
<evidence type="ECO:0000256" key="1">
    <source>
        <dbReference type="SAM" id="MobiDB-lite"/>
    </source>
</evidence>
<comment type="caution">
    <text evidence="2">The sequence shown here is derived from an EMBL/GenBank/DDBJ whole genome shotgun (WGS) entry which is preliminary data.</text>
</comment>
<feature type="compositionally biased region" description="Basic and acidic residues" evidence="1">
    <location>
        <begin position="1"/>
        <end position="16"/>
    </location>
</feature>
<gene>
    <name evidence="2" type="ORF">S12H4_19650</name>
</gene>
<feature type="region of interest" description="Disordered" evidence="1">
    <location>
        <begin position="1"/>
        <end position="30"/>
    </location>
</feature>
<organism evidence="2">
    <name type="scientific">marine sediment metagenome</name>
    <dbReference type="NCBI Taxonomy" id="412755"/>
    <lineage>
        <taxon>unclassified sequences</taxon>
        <taxon>metagenomes</taxon>
        <taxon>ecological metagenomes</taxon>
    </lineage>
</organism>
<dbReference type="EMBL" id="BARW01009849">
    <property type="protein sequence ID" value="GAI85109.1"/>
    <property type="molecule type" value="Genomic_DNA"/>
</dbReference>
<evidence type="ECO:0000313" key="2">
    <source>
        <dbReference type="EMBL" id="GAI85109.1"/>
    </source>
</evidence>
<reference evidence="2" key="1">
    <citation type="journal article" date="2014" name="Front. Microbiol.">
        <title>High frequency of phylogenetically diverse reductive dehalogenase-homologous genes in deep subseafloor sedimentary metagenomes.</title>
        <authorList>
            <person name="Kawai M."/>
            <person name="Futagami T."/>
            <person name="Toyoda A."/>
            <person name="Takaki Y."/>
            <person name="Nishi S."/>
            <person name="Hori S."/>
            <person name="Arai W."/>
            <person name="Tsubouchi T."/>
            <person name="Morono Y."/>
            <person name="Uchiyama I."/>
            <person name="Ito T."/>
            <person name="Fujiyama A."/>
            <person name="Inagaki F."/>
            <person name="Takami H."/>
        </authorList>
    </citation>
    <scope>NUCLEOTIDE SEQUENCE</scope>
    <source>
        <strain evidence="2">Expedition CK06-06</strain>
    </source>
</reference>
<proteinExistence type="predicted"/>
<feature type="compositionally biased region" description="Acidic residues" evidence="1">
    <location>
        <begin position="17"/>
        <end position="30"/>
    </location>
</feature>
<protein>
    <submittedName>
        <fullName evidence="2">Uncharacterized protein</fullName>
    </submittedName>
</protein>
<dbReference type="AlphaFoldDB" id="X1TYJ6"/>
<sequence>MAEEKAVAEEATREEVLMEEEALPTEESAEESALAMEVDEEAISEGAIHESVYPLEEGTTVREHIEDIIFSYKVSGERNLSVRLKNGSSTNVFNGTFTLIILLSDGSVARTTTILLEGFEPGEIHEKSFSLEAGEAEFRLEVTESIN</sequence>
<name>X1TYJ6_9ZZZZ</name>